<dbReference type="InterPro" id="IPR010627">
    <property type="entry name" value="Prepilin_pept_A24_N"/>
</dbReference>
<accession>A0A430UXT1</accession>
<feature type="non-terminal residue" evidence="2">
    <location>
        <position position="40"/>
    </location>
</feature>
<protein>
    <submittedName>
        <fullName evidence="2">Prepilin peptidase</fullName>
    </submittedName>
</protein>
<dbReference type="AlphaFoldDB" id="A0A430UXT1"/>
<dbReference type="Pfam" id="PF06750">
    <property type="entry name" value="A24_N_bact"/>
    <property type="match status" value="1"/>
</dbReference>
<feature type="domain" description="Prepilin peptidase A24 N-terminal" evidence="1">
    <location>
        <begin position="8"/>
        <end position="39"/>
    </location>
</feature>
<evidence type="ECO:0000259" key="1">
    <source>
        <dbReference type="Pfam" id="PF06750"/>
    </source>
</evidence>
<evidence type="ECO:0000313" key="3">
    <source>
        <dbReference type="Proteomes" id="UP000288073"/>
    </source>
</evidence>
<name>A0A430UXT1_THESC</name>
<comment type="caution">
    <text evidence="2">The sequence shown here is derived from an EMBL/GenBank/DDBJ whole genome shotgun (WGS) entry which is preliminary data.</text>
</comment>
<sequence length="40" mass="4450">MWSLFALLLGLVVGSFLNVVIHRIPRKESIAFPPSRCPQG</sequence>
<reference evidence="2 3" key="1">
    <citation type="journal article" date="2019" name="Extremophiles">
        <title>Biogeography of thermophiles and predominance of Thermus scotoductus in domestic water heaters.</title>
        <authorList>
            <person name="Wilpiszeski R.L."/>
            <person name="Zhang Z."/>
            <person name="House C.H."/>
        </authorList>
    </citation>
    <scope>NUCLEOTIDE SEQUENCE [LARGE SCALE GENOMIC DNA]</scope>
    <source>
        <strain evidence="2 3">10_S10</strain>
    </source>
</reference>
<dbReference type="RefSeq" id="WP_172959264.1">
    <property type="nucleotide sequence ID" value="NZ_PEMN01000365.1"/>
</dbReference>
<gene>
    <name evidence="2" type="ORF">CSW23_11400</name>
</gene>
<proteinExistence type="predicted"/>
<organism evidence="2 3">
    <name type="scientific">Thermus scotoductus</name>
    <dbReference type="NCBI Taxonomy" id="37636"/>
    <lineage>
        <taxon>Bacteria</taxon>
        <taxon>Thermotogati</taxon>
        <taxon>Deinococcota</taxon>
        <taxon>Deinococci</taxon>
        <taxon>Thermales</taxon>
        <taxon>Thermaceae</taxon>
        <taxon>Thermus</taxon>
    </lineage>
</organism>
<evidence type="ECO:0000313" key="2">
    <source>
        <dbReference type="EMBL" id="RTI14231.1"/>
    </source>
</evidence>
<dbReference type="Proteomes" id="UP000288073">
    <property type="component" value="Unassembled WGS sequence"/>
</dbReference>
<dbReference type="EMBL" id="PEMN01000365">
    <property type="protein sequence ID" value="RTI14231.1"/>
    <property type="molecule type" value="Genomic_DNA"/>
</dbReference>